<dbReference type="PANTHER" id="PTHR48174:SF5">
    <property type="entry name" value="VACUOLAR PROTEIN SORTING-ASSOCIATED PROTEIN 62"/>
    <property type="match status" value="1"/>
</dbReference>
<evidence type="ECO:0008006" key="4">
    <source>
        <dbReference type="Google" id="ProtNLM"/>
    </source>
</evidence>
<gene>
    <name evidence="2" type="ORF">EV356DRAFT_376284</name>
</gene>
<evidence type="ECO:0000256" key="1">
    <source>
        <dbReference type="SAM" id="SignalP"/>
    </source>
</evidence>
<name>A0A6A6GV86_VIRVR</name>
<dbReference type="InterPro" id="IPR009291">
    <property type="entry name" value="Vps62"/>
</dbReference>
<dbReference type="Pfam" id="PF06101">
    <property type="entry name" value="Vps62"/>
    <property type="match status" value="1"/>
</dbReference>
<feature type="signal peptide" evidence="1">
    <location>
        <begin position="1"/>
        <end position="21"/>
    </location>
</feature>
<dbReference type="Proteomes" id="UP000800092">
    <property type="component" value="Unassembled WGS sequence"/>
</dbReference>
<protein>
    <recommendedName>
        <fullName evidence="4">Vacuolar protein sorting-associated protein 62</fullName>
    </recommendedName>
</protein>
<dbReference type="AlphaFoldDB" id="A0A6A6GV86"/>
<dbReference type="PANTHER" id="PTHR48174">
    <property type="entry name" value="DUF946 FAMILY PROTEIN"/>
    <property type="match status" value="1"/>
</dbReference>
<organism evidence="2 3">
    <name type="scientific">Viridothelium virens</name>
    <name type="common">Speckled blister lichen</name>
    <name type="synonym">Trypethelium virens</name>
    <dbReference type="NCBI Taxonomy" id="1048519"/>
    <lineage>
        <taxon>Eukaryota</taxon>
        <taxon>Fungi</taxon>
        <taxon>Dikarya</taxon>
        <taxon>Ascomycota</taxon>
        <taxon>Pezizomycotina</taxon>
        <taxon>Dothideomycetes</taxon>
        <taxon>Dothideomycetes incertae sedis</taxon>
        <taxon>Trypetheliales</taxon>
        <taxon>Trypetheliaceae</taxon>
        <taxon>Viridothelium</taxon>
    </lineage>
</organism>
<reference evidence="2" key="1">
    <citation type="journal article" date="2020" name="Stud. Mycol.">
        <title>101 Dothideomycetes genomes: a test case for predicting lifestyles and emergence of pathogens.</title>
        <authorList>
            <person name="Haridas S."/>
            <person name="Albert R."/>
            <person name="Binder M."/>
            <person name="Bloem J."/>
            <person name="Labutti K."/>
            <person name="Salamov A."/>
            <person name="Andreopoulos B."/>
            <person name="Baker S."/>
            <person name="Barry K."/>
            <person name="Bills G."/>
            <person name="Bluhm B."/>
            <person name="Cannon C."/>
            <person name="Castanera R."/>
            <person name="Culley D."/>
            <person name="Daum C."/>
            <person name="Ezra D."/>
            <person name="Gonzalez J."/>
            <person name="Henrissat B."/>
            <person name="Kuo A."/>
            <person name="Liang C."/>
            <person name="Lipzen A."/>
            <person name="Lutzoni F."/>
            <person name="Magnuson J."/>
            <person name="Mondo S."/>
            <person name="Nolan M."/>
            <person name="Ohm R."/>
            <person name="Pangilinan J."/>
            <person name="Park H.-J."/>
            <person name="Ramirez L."/>
            <person name="Alfaro M."/>
            <person name="Sun H."/>
            <person name="Tritt A."/>
            <person name="Yoshinaga Y."/>
            <person name="Zwiers L.-H."/>
            <person name="Turgeon B."/>
            <person name="Goodwin S."/>
            <person name="Spatafora J."/>
            <person name="Crous P."/>
            <person name="Grigoriev I."/>
        </authorList>
    </citation>
    <scope>NUCLEOTIDE SEQUENCE</scope>
    <source>
        <strain evidence="2">Tuck. ex Michener</strain>
    </source>
</reference>
<dbReference type="EMBL" id="ML991858">
    <property type="protein sequence ID" value="KAF2229635.1"/>
    <property type="molecule type" value="Genomic_DNA"/>
</dbReference>
<keyword evidence="1" id="KW-0732">Signal</keyword>
<keyword evidence="3" id="KW-1185">Reference proteome</keyword>
<evidence type="ECO:0000313" key="2">
    <source>
        <dbReference type="EMBL" id="KAF2229635.1"/>
    </source>
</evidence>
<sequence>MRSFSSLSVISLLGAATNVISQAPSGVPSFVTEYAPINYLYSGEVYFPSDLQNQLNNTTPEVNFTAVQGVPSPLTLDNLDQLNNLPPANGTNVYLTSNDNIETNPAWLIGVAPTNNKTDGVTSATIVVNDHGNGLVDAFYFYFYAFNYGGEYVGQILGDHVGDWEHNMVRFENGTPSAVWYSQHSNGEAFTYEALNKTNGRPINLVANGTHANYAIGGTHDHTIPDLNLPEGFVEDYTDFGAIWDPLLSAYYYSYNANTQEFSAYDDSTPVNWLNFTGQWGDDQYPNSDPRQKSLLGLAYKYTGGPTGPEDKQLNRTNICPDNGDACIVRTMLGP</sequence>
<proteinExistence type="predicted"/>
<evidence type="ECO:0000313" key="3">
    <source>
        <dbReference type="Proteomes" id="UP000800092"/>
    </source>
</evidence>
<accession>A0A6A6GV86</accession>
<feature type="chain" id="PRO_5025483993" description="Vacuolar protein sorting-associated protein 62" evidence="1">
    <location>
        <begin position="22"/>
        <end position="335"/>
    </location>
</feature>
<dbReference type="OrthoDB" id="188042at2759"/>